<proteinExistence type="inferred from homology"/>
<organism evidence="3 4">
    <name type="scientific">Candidatus Uhrbacteria bacterium RIFCSPLOWO2_02_FULL_48_18</name>
    <dbReference type="NCBI Taxonomy" id="1802408"/>
    <lineage>
        <taxon>Bacteria</taxon>
        <taxon>Candidatus Uhriibacteriota</taxon>
    </lineage>
</organism>
<dbReference type="NCBIfam" id="TIGR00252">
    <property type="entry name" value="YraN family protein"/>
    <property type="match status" value="1"/>
</dbReference>
<dbReference type="PANTHER" id="PTHR34039">
    <property type="entry name" value="UPF0102 PROTEIN YRAN"/>
    <property type="match status" value="1"/>
</dbReference>
<reference evidence="3 4" key="1">
    <citation type="journal article" date="2016" name="Nat. Commun.">
        <title>Thousands of microbial genomes shed light on interconnected biogeochemical processes in an aquifer system.</title>
        <authorList>
            <person name="Anantharaman K."/>
            <person name="Brown C.T."/>
            <person name="Hug L.A."/>
            <person name="Sharon I."/>
            <person name="Castelle C.J."/>
            <person name="Probst A.J."/>
            <person name="Thomas B.C."/>
            <person name="Singh A."/>
            <person name="Wilkins M.J."/>
            <person name="Karaoz U."/>
            <person name="Brodie E.L."/>
            <person name="Williams K.H."/>
            <person name="Hubbard S.S."/>
            <person name="Banfield J.F."/>
        </authorList>
    </citation>
    <scope>NUCLEOTIDE SEQUENCE [LARGE SCALE GENOMIC DNA]</scope>
</reference>
<comment type="caution">
    <text evidence="3">The sequence shown here is derived from an EMBL/GenBank/DDBJ whole genome shotgun (WGS) entry which is preliminary data.</text>
</comment>
<evidence type="ECO:0000256" key="1">
    <source>
        <dbReference type="ARBA" id="ARBA00006738"/>
    </source>
</evidence>
<dbReference type="CDD" id="cd20736">
    <property type="entry name" value="PoNe_Nuclease"/>
    <property type="match status" value="1"/>
</dbReference>
<gene>
    <name evidence="3" type="ORF">A3I41_01420</name>
</gene>
<comment type="similarity">
    <text evidence="1 2">Belongs to the UPF0102 family.</text>
</comment>
<sequence>MDPRRQFGNAGEDLAANYLEGKGYVVIDRQWRCVYGEIDLVCKQNDEWVFVEVKSRNDDQYGFPEDAVTATKRRHLAACADQYLLDHHQNNVPWRVDVIAIEFDVSPPNIVHIEAIDM</sequence>
<dbReference type="SUPFAM" id="SSF52980">
    <property type="entry name" value="Restriction endonuclease-like"/>
    <property type="match status" value="1"/>
</dbReference>
<name>A0A1F7V759_9BACT</name>
<dbReference type="AlphaFoldDB" id="A0A1F7V759"/>
<dbReference type="NCBIfam" id="NF009150">
    <property type="entry name" value="PRK12497.1-3"/>
    <property type="match status" value="1"/>
</dbReference>
<dbReference type="Pfam" id="PF02021">
    <property type="entry name" value="UPF0102"/>
    <property type="match status" value="1"/>
</dbReference>
<dbReference type="Proteomes" id="UP000176593">
    <property type="component" value="Unassembled WGS sequence"/>
</dbReference>
<dbReference type="Gene3D" id="3.40.1350.10">
    <property type="match status" value="1"/>
</dbReference>
<dbReference type="InterPro" id="IPR003509">
    <property type="entry name" value="UPF0102_YraN-like"/>
</dbReference>
<evidence type="ECO:0000313" key="3">
    <source>
        <dbReference type="EMBL" id="OGL86382.1"/>
    </source>
</evidence>
<dbReference type="PANTHER" id="PTHR34039:SF1">
    <property type="entry name" value="UPF0102 PROTEIN YRAN"/>
    <property type="match status" value="1"/>
</dbReference>
<dbReference type="NCBIfam" id="NF009154">
    <property type="entry name" value="PRK12497.3-3"/>
    <property type="match status" value="1"/>
</dbReference>
<dbReference type="InterPro" id="IPR011335">
    <property type="entry name" value="Restrct_endonuc-II-like"/>
</dbReference>
<dbReference type="InterPro" id="IPR011856">
    <property type="entry name" value="tRNA_endonuc-like_dom_sf"/>
</dbReference>
<dbReference type="GO" id="GO:0003676">
    <property type="term" value="F:nucleic acid binding"/>
    <property type="evidence" value="ECO:0007669"/>
    <property type="project" value="InterPro"/>
</dbReference>
<dbReference type="EMBL" id="MGEQ01000010">
    <property type="protein sequence ID" value="OGL86382.1"/>
    <property type="molecule type" value="Genomic_DNA"/>
</dbReference>
<protein>
    <recommendedName>
        <fullName evidence="2">UPF0102 protein A3I41_01420</fullName>
    </recommendedName>
</protein>
<evidence type="ECO:0000256" key="2">
    <source>
        <dbReference type="HAMAP-Rule" id="MF_00048"/>
    </source>
</evidence>
<accession>A0A1F7V759</accession>
<dbReference type="HAMAP" id="MF_00048">
    <property type="entry name" value="UPF0102"/>
    <property type="match status" value="1"/>
</dbReference>
<evidence type="ECO:0000313" key="4">
    <source>
        <dbReference type="Proteomes" id="UP000176593"/>
    </source>
</evidence>